<feature type="domain" description="CBS" evidence="8">
    <location>
        <begin position="200"/>
        <end position="258"/>
    </location>
</feature>
<dbReference type="InterPro" id="IPR000644">
    <property type="entry name" value="CBS_dom"/>
</dbReference>
<dbReference type="SMART" id="SM00116">
    <property type="entry name" value="CBS"/>
    <property type="match status" value="2"/>
</dbReference>
<dbReference type="InterPro" id="IPR046342">
    <property type="entry name" value="CBS_dom_sf"/>
</dbReference>
<protein>
    <submittedName>
        <fullName evidence="10">Arabinose 5-phosphate isomerase</fullName>
    </submittedName>
</protein>
<dbReference type="NCBIfam" id="TIGR00393">
    <property type="entry name" value="kpsF"/>
    <property type="match status" value="1"/>
</dbReference>
<reference evidence="10" key="1">
    <citation type="journal article" date="2021" name="Microb. Physiol.">
        <title>Proteogenomic Insights into the Physiology of Marine, Sulfate-Reducing, Filamentous Desulfonema limicola and Desulfonema magnum.</title>
        <authorList>
            <person name="Schnaars V."/>
            <person name="Wohlbrand L."/>
            <person name="Scheve S."/>
            <person name="Hinrichs C."/>
            <person name="Reinhardt R."/>
            <person name="Rabus R."/>
        </authorList>
    </citation>
    <scope>NUCLEOTIDE SEQUENCE</scope>
    <source>
        <strain evidence="10">4be13</strain>
    </source>
</reference>
<dbReference type="Gene3D" id="3.10.580.10">
    <property type="entry name" value="CBS-domain"/>
    <property type="match status" value="1"/>
</dbReference>
<dbReference type="KEGG" id="dmm:dnm_029310"/>
<keyword evidence="5" id="KW-0479">Metal-binding</keyword>
<comment type="similarity">
    <text evidence="1 4">Belongs to the SIS family. GutQ/KpsF subfamily.</text>
</comment>
<feature type="site" description="Catalytically relevant" evidence="6">
    <location>
        <position position="101"/>
    </location>
</feature>
<dbReference type="CDD" id="cd04604">
    <property type="entry name" value="CBS_pair_SIS_assoc"/>
    <property type="match status" value="1"/>
</dbReference>
<dbReference type="InterPro" id="IPR035474">
    <property type="entry name" value="SIS_Kpsf"/>
</dbReference>
<dbReference type="InterPro" id="IPR001347">
    <property type="entry name" value="SIS_dom"/>
</dbReference>
<dbReference type="EMBL" id="CP061800">
    <property type="protein sequence ID" value="QTA86905.1"/>
    <property type="molecule type" value="Genomic_DNA"/>
</dbReference>
<feature type="domain" description="SIS" evidence="9">
    <location>
        <begin position="31"/>
        <end position="174"/>
    </location>
</feature>
<dbReference type="InterPro" id="IPR050986">
    <property type="entry name" value="GutQ/KpsF_isomerases"/>
</dbReference>
<accession>A0A975BKR3</accession>
<name>A0A975BKR3_9BACT</name>
<dbReference type="GO" id="GO:0097367">
    <property type="term" value="F:carbohydrate derivative binding"/>
    <property type="evidence" value="ECO:0007669"/>
    <property type="project" value="InterPro"/>
</dbReference>
<dbReference type="PROSITE" id="PS51464">
    <property type="entry name" value="SIS"/>
    <property type="match status" value="1"/>
</dbReference>
<sequence>MIIKQAIEVLDIEAKGILELKERIDKNFVKMAEIICNSTGRLIVAGIGKSGIVGRKIVATLNSTGTRSIFLHPVEAMHGDLGIVGQDDVFLALSNSGETDELNILLPSIRSVGCKIIAFTGRANSTLATHSDIVIDVGVKKEACPLGLAPTASTTAMLAMGDALAVVLINKKHFKKSDFKKIHPGGALGQRLSGSVKDIMLTGEELPLVFEGTTMEEAVREIDRPGLGVTFILKSDKTLCGIITDGDIRRLIARKEPIFEMAVEDVMTQNPKTVHPDSPAYDALNIMEEYEITVLPVTNLTGKVQGVLHLHDILGKGAFKFNGT</sequence>
<dbReference type="InterPro" id="IPR046348">
    <property type="entry name" value="SIS_dom_sf"/>
</dbReference>
<feature type="site" description="Catalytically relevant" evidence="6">
    <location>
        <position position="49"/>
    </location>
</feature>
<dbReference type="AlphaFoldDB" id="A0A975BKR3"/>
<keyword evidence="11" id="KW-1185">Reference proteome</keyword>
<evidence type="ECO:0000256" key="4">
    <source>
        <dbReference type="PIRNR" id="PIRNR004692"/>
    </source>
</evidence>
<dbReference type="Proteomes" id="UP000663722">
    <property type="component" value="Chromosome"/>
</dbReference>
<dbReference type="Gene3D" id="3.40.50.10490">
    <property type="entry name" value="Glucose-6-phosphate isomerase like protein, domain 1"/>
    <property type="match status" value="1"/>
</dbReference>
<evidence type="ECO:0000256" key="7">
    <source>
        <dbReference type="PROSITE-ProRule" id="PRU00703"/>
    </source>
</evidence>
<dbReference type="SUPFAM" id="SSF53697">
    <property type="entry name" value="SIS domain"/>
    <property type="match status" value="1"/>
</dbReference>
<keyword evidence="10" id="KW-0413">Isomerase</keyword>
<dbReference type="FunFam" id="3.40.50.10490:FF:000011">
    <property type="entry name" value="Arabinose 5-phosphate isomerase"/>
    <property type="match status" value="1"/>
</dbReference>
<dbReference type="GO" id="GO:1901135">
    <property type="term" value="P:carbohydrate derivative metabolic process"/>
    <property type="evidence" value="ECO:0007669"/>
    <property type="project" value="InterPro"/>
</dbReference>
<evidence type="ECO:0000256" key="2">
    <source>
        <dbReference type="ARBA" id="ARBA00022737"/>
    </source>
</evidence>
<organism evidence="10 11">
    <name type="scientific">Desulfonema magnum</name>
    <dbReference type="NCBI Taxonomy" id="45655"/>
    <lineage>
        <taxon>Bacteria</taxon>
        <taxon>Pseudomonadati</taxon>
        <taxon>Thermodesulfobacteriota</taxon>
        <taxon>Desulfobacteria</taxon>
        <taxon>Desulfobacterales</taxon>
        <taxon>Desulfococcaceae</taxon>
        <taxon>Desulfonema</taxon>
    </lineage>
</organism>
<dbReference type="InterPro" id="IPR004800">
    <property type="entry name" value="KdsD/KpsF-type"/>
</dbReference>
<dbReference type="PANTHER" id="PTHR42745:SF1">
    <property type="entry name" value="ARABINOSE 5-PHOSPHATE ISOMERASE KDSD"/>
    <property type="match status" value="1"/>
</dbReference>
<dbReference type="PANTHER" id="PTHR42745">
    <property type="match status" value="1"/>
</dbReference>
<feature type="site" description="Catalytically relevant" evidence="6">
    <location>
        <position position="183"/>
    </location>
</feature>
<dbReference type="GO" id="GO:0019146">
    <property type="term" value="F:arabinose-5-phosphate isomerase activity"/>
    <property type="evidence" value="ECO:0007669"/>
    <property type="project" value="UniProtKB-ARBA"/>
</dbReference>
<evidence type="ECO:0000259" key="9">
    <source>
        <dbReference type="PROSITE" id="PS51464"/>
    </source>
</evidence>
<dbReference type="CDD" id="cd05014">
    <property type="entry name" value="SIS_Kpsf"/>
    <property type="match status" value="1"/>
</dbReference>
<gene>
    <name evidence="10" type="primary">kdsD</name>
    <name evidence="10" type="ORF">dnm_029310</name>
</gene>
<evidence type="ECO:0000313" key="11">
    <source>
        <dbReference type="Proteomes" id="UP000663722"/>
    </source>
</evidence>
<evidence type="ECO:0000259" key="8">
    <source>
        <dbReference type="PROSITE" id="PS51371"/>
    </source>
</evidence>
<dbReference type="GO" id="GO:0046872">
    <property type="term" value="F:metal ion binding"/>
    <property type="evidence" value="ECO:0007669"/>
    <property type="project" value="UniProtKB-KW"/>
</dbReference>
<feature type="site" description="Catalytically relevant" evidence="6">
    <location>
        <position position="142"/>
    </location>
</feature>
<feature type="domain" description="CBS" evidence="8">
    <location>
        <begin position="267"/>
        <end position="324"/>
    </location>
</feature>
<evidence type="ECO:0000256" key="6">
    <source>
        <dbReference type="PIRSR" id="PIRSR004692-3"/>
    </source>
</evidence>
<evidence type="ECO:0000256" key="5">
    <source>
        <dbReference type="PIRSR" id="PIRSR004692-2"/>
    </source>
</evidence>
<proteinExistence type="inferred from homology"/>
<feature type="binding site" evidence="5">
    <location>
        <position position="72"/>
    </location>
    <ligand>
        <name>Zn(2+)</name>
        <dbReference type="ChEBI" id="CHEBI:29105"/>
    </ligand>
</feature>
<dbReference type="GO" id="GO:0005975">
    <property type="term" value="P:carbohydrate metabolic process"/>
    <property type="evidence" value="ECO:0007669"/>
    <property type="project" value="InterPro"/>
</dbReference>
<evidence type="ECO:0000313" key="10">
    <source>
        <dbReference type="EMBL" id="QTA86905.1"/>
    </source>
</evidence>
<dbReference type="PROSITE" id="PS51371">
    <property type="entry name" value="CBS"/>
    <property type="match status" value="2"/>
</dbReference>
<dbReference type="Pfam" id="PF01380">
    <property type="entry name" value="SIS"/>
    <property type="match status" value="1"/>
</dbReference>
<dbReference type="Pfam" id="PF00571">
    <property type="entry name" value="CBS"/>
    <property type="match status" value="2"/>
</dbReference>
<keyword evidence="5" id="KW-0862">Zinc</keyword>
<keyword evidence="3 7" id="KW-0129">CBS domain</keyword>
<keyword evidence="2" id="KW-0677">Repeat</keyword>
<dbReference type="PIRSF" id="PIRSF004692">
    <property type="entry name" value="KdsD_KpsF"/>
    <property type="match status" value="1"/>
</dbReference>
<dbReference type="RefSeq" id="WP_207682328.1">
    <property type="nucleotide sequence ID" value="NZ_CP061800.1"/>
</dbReference>
<evidence type="ECO:0000256" key="3">
    <source>
        <dbReference type="ARBA" id="ARBA00023122"/>
    </source>
</evidence>
<evidence type="ECO:0000256" key="1">
    <source>
        <dbReference type="ARBA" id="ARBA00008165"/>
    </source>
</evidence>